<dbReference type="InParanoid" id="A0A2H3CMZ2"/>
<feature type="region of interest" description="Disordered" evidence="1">
    <location>
        <begin position="1"/>
        <end position="37"/>
    </location>
</feature>
<name>A0A2H3CMZ2_ARMGA</name>
<evidence type="ECO:0000256" key="1">
    <source>
        <dbReference type="SAM" id="MobiDB-lite"/>
    </source>
</evidence>
<dbReference type="EMBL" id="KZ293760">
    <property type="protein sequence ID" value="PBK79778.1"/>
    <property type="molecule type" value="Genomic_DNA"/>
</dbReference>
<gene>
    <name evidence="2" type="ORF">ARMGADRAFT_1040549</name>
</gene>
<proteinExistence type="predicted"/>
<evidence type="ECO:0000313" key="3">
    <source>
        <dbReference type="Proteomes" id="UP000217790"/>
    </source>
</evidence>
<dbReference type="AlphaFoldDB" id="A0A2H3CMZ2"/>
<dbReference type="Proteomes" id="UP000217790">
    <property type="component" value="Unassembled WGS sequence"/>
</dbReference>
<reference evidence="3" key="1">
    <citation type="journal article" date="2017" name="Nat. Ecol. Evol.">
        <title>Genome expansion and lineage-specific genetic innovations in the forest pathogenic fungi Armillaria.</title>
        <authorList>
            <person name="Sipos G."/>
            <person name="Prasanna A.N."/>
            <person name="Walter M.C."/>
            <person name="O'Connor E."/>
            <person name="Balint B."/>
            <person name="Krizsan K."/>
            <person name="Kiss B."/>
            <person name="Hess J."/>
            <person name="Varga T."/>
            <person name="Slot J."/>
            <person name="Riley R."/>
            <person name="Boka B."/>
            <person name="Rigling D."/>
            <person name="Barry K."/>
            <person name="Lee J."/>
            <person name="Mihaltcheva S."/>
            <person name="LaButti K."/>
            <person name="Lipzen A."/>
            <person name="Waldron R."/>
            <person name="Moloney N.M."/>
            <person name="Sperisen C."/>
            <person name="Kredics L."/>
            <person name="Vagvoelgyi C."/>
            <person name="Patrignani A."/>
            <person name="Fitzpatrick D."/>
            <person name="Nagy I."/>
            <person name="Doyle S."/>
            <person name="Anderson J.B."/>
            <person name="Grigoriev I.V."/>
            <person name="Gueldener U."/>
            <person name="Muensterkoetter M."/>
            <person name="Nagy L.G."/>
        </authorList>
    </citation>
    <scope>NUCLEOTIDE SEQUENCE [LARGE SCALE GENOMIC DNA]</scope>
    <source>
        <strain evidence="3">Ar21-2</strain>
    </source>
</reference>
<protein>
    <submittedName>
        <fullName evidence="2">Uncharacterized protein</fullName>
    </submittedName>
</protein>
<organism evidence="2 3">
    <name type="scientific">Armillaria gallica</name>
    <name type="common">Bulbous honey fungus</name>
    <name type="synonym">Armillaria bulbosa</name>
    <dbReference type="NCBI Taxonomy" id="47427"/>
    <lineage>
        <taxon>Eukaryota</taxon>
        <taxon>Fungi</taxon>
        <taxon>Dikarya</taxon>
        <taxon>Basidiomycota</taxon>
        <taxon>Agaricomycotina</taxon>
        <taxon>Agaricomycetes</taxon>
        <taxon>Agaricomycetidae</taxon>
        <taxon>Agaricales</taxon>
        <taxon>Marasmiineae</taxon>
        <taxon>Physalacriaceae</taxon>
        <taxon>Armillaria</taxon>
    </lineage>
</organism>
<sequence>MANDALARDGPYNEMQPNGSTYELFSPDGPQLITNLPVSKPHMVGTLYSPPTSDDEDIDQLVEDKPQSAPVNAGYSRFQFMPGNTTSQTYKMVFYPGDKGTNANSSLQSERGFLQLDHIFDLYQGHLHGFKC</sequence>
<accession>A0A2H3CMZ2</accession>
<evidence type="ECO:0000313" key="2">
    <source>
        <dbReference type="EMBL" id="PBK79778.1"/>
    </source>
</evidence>
<keyword evidence="3" id="KW-1185">Reference proteome</keyword>